<keyword evidence="1" id="KW-0472">Membrane</keyword>
<gene>
    <name evidence="2" type="ORF">QGM71_05185</name>
</gene>
<reference evidence="2 3" key="1">
    <citation type="journal article" date="2024" name="Int. J. Syst. Evol. Microbiol.">
        <title>Virgibacillus tibetensis sp. nov., isolated from salt lake on the Tibetan Plateau of China.</title>
        <authorList>
            <person name="Phurbu D."/>
            <person name="Liu Z.-X."/>
            <person name="Wang R."/>
            <person name="Zheng Y.-Y."/>
            <person name="Liu H.-C."/>
            <person name="Zhou Y.-G."/>
            <person name="Yu Y.-J."/>
            <person name="Li A.-H."/>
        </authorList>
    </citation>
    <scope>NUCLEOTIDE SEQUENCE [LARGE SCALE GENOMIC DNA]</scope>
    <source>
        <strain evidence="2 3">C22-A2</strain>
    </source>
</reference>
<keyword evidence="1" id="KW-1133">Transmembrane helix</keyword>
<organism evidence="2 3">
    <name type="scientific">Virgibacillus tibetensis</name>
    <dbReference type="NCBI Taxonomy" id="3042313"/>
    <lineage>
        <taxon>Bacteria</taxon>
        <taxon>Bacillati</taxon>
        <taxon>Bacillota</taxon>
        <taxon>Bacilli</taxon>
        <taxon>Bacillales</taxon>
        <taxon>Bacillaceae</taxon>
        <taxon>Virgibacillus</taxon>
    </lineage>
</organism>
<dbReference type="RefSeq" id="WP_327606466.1">
    <property type="nucleotide sequence ID" value="NZ_JARZFX010000002.1"/>
</dbReference>
<protein>
    <submittedName>
        <fullName evidence="2">Uncharacterized protein</fullName>
    </submittedName>
</protein>
<name>A0ABU6KC46_9BACI</name>
<dbReference type="EMBL" id="JARZFX010000002">
    <property type="protein sequence ID" value="MEC5422893.1"/>
    <property type="molecule type" value="Genomic_DNA"/>
</dbReference>
<evidence type="ECO:0000313" key="3">
    <source>
        <dbReference type="Proteomes" id="UP001335737"/>
    </source>
</evidence>
<accession>A0ABU6KC46</accession>
<evidence type="ECO:0000256" key="1">
    <source>
        <dbReference type="SAM" id="Phobius"/>
    </source>
</evidence>
<feature type="transmembrane region" description="Helical" evidence="1">
    <location>
        <begin position="32"/>
        <end position="51"/>
    </location>
</feature>
<proteinExistence type="predicted"/>
<dbReference type="Proteomes" id="UP001335737">
    <property type="component" value="Unassembled WGS sequence"/>
</dbReference>
<comment type="caution">
    <text evidence="2">The sequence shown here is derived from an EMBL/GenBank/DDBJ whole genome shotgun (WGS) entry which is preliminary data.</text>
</comment>
<sequence>MKSRVKRMFTEALGWILTAIGAYFIFEDNTSFIHYVLLIVGILIIIVNFPFKDFSRKKS</sequence>
<evidence type="ECO:0000313" key="2">
    <source>
        <dbReference type="EMBL" id="MEC5422893.1"/>
    </source>
</evidence>
<feature type="transmembrane region" description="Helical" evidence="1">
    <location>
        <begin position="9"/>
        <end position="26"/>
    </location>
</feature>
<keyword evidence="3" id="KW-1185">Reference proteome</keyword>
<keyword evidence="1" id="KW-0812">Transmembrane</keyword>